<reference evidence="4" key="1">
    <citation type="journal article" date="2014" name="Genome Announc.">
        <title>Genome sequence of the yeast Cyberlindnera fabianii (Hansenula fabianii).</title>
        <authorList>
            <person name="Freel K.C."/>
            <person name="Sarilar V."/>
            <person name="Neuveglise C."/>
            <person name="Devillers H."/>
            <person name="Friedrich A."/>
            <person name="Schacherer J."/>
        </authorList>
    </citation>
    <scope>NUCLEOTIDE SEQUENCE</scope>
    <source>
        <strain evidence="4">YJS4271</strain>
    </source>
</reference>
<evidence type="ECO:0000256" key="2">
    <source>
        <dbReference type="ARBA" id="ARBA00022737"/>
    </source>
</evidence>
<dbReference type="PROSITE" id="PS50294">
    <property type="entry name" value="WD_REPEATS_REGION"/>
    <property type="match status" value="1"/>
</dbReference>
<dbReference type="PROSITE" id="PS50082">
    <property type="entry name" value="WD_REPEATS_2"/>
    <property type="match status" value="1"/>
</dbReference>
<dbReference type="EMBL" id="LK052917">
    <property type="protein sequence ID" value="CDR47438.1"/>
    <property type="molecule type" value="Genomic_DNA"/>
</dbReference>
<dbReference type="OrthoDB" id="20669at2759"/>
<proteinExistence type="predicted"/>
<dbReference type="Pfam" id="PF00400">
    <property type="entry name" value="WD40"/>
    <property type="match status" value="1"/>
</dbReference>
<dbReference type="PhylomeDB" id="A0A061BDI4"/>
<dbReference type="PANTHER" id="PTHR43991:SF12">
    <property type="entry name" value="WD REPEAT PROTEIN (AFU_ORTHOLOGUE AFUA_8G05640)"/>
    <property type="match status" value="1"/>
</dbReference>
<dbReference type="AlphaFoldDB" id="A0A061BDI4"/>
<dbReference type="PROSITE" id="PS00678">
    <property type="entry name" value="WD_REPEATS_1"/>
    <property type="match status" value="1"/>
</dbReference>
<dbReference type="InterPro" id="IPR001680">
    <property type="entry name" value="WD40_rpt"/>
</dbReference>
<feature type="repeat" description="WD" evidence="3">
    <location>
        <begin position="261"/>
        <end position="302"/>
    </location>
</feature>
<dbReference type="PANTHER" id="PTHR43991">
    <property type="entry name" value="WD REPEAT PROTEIN (AFU_ORTHOLOGUE AFUA_8G05640)-RELATED"/>
    <property type="match status" value="1"/>
</dbReference>
<sequence length="403" mass="45773">MLLPRMMWRRKALIIRDLYGMRCRESRLDLRRRRYRSFVNTPFCKEKALSDINVDLRDVMDIWEFKSFWKKPRPRITHFQLRNELMCVDGGSMSVYYVAIETSRDFYGQTVTYPIVKKLNLISGEIITVLELKEDPFNRISTIEVSSGLLIVGTLTGSYFIHDLKTGKTTQRTLTISGNGIVNFTKTIPNTNITIFSSNDRIIFEMDLHSSKTFQESHMPWAVNHISLHPLDPSLRLMAGDNINTFIFDTRINPSTPISILRGHRDFCFTSDWSHDGLTIATGSQDGTVRMWDVRSLKEEMRCMSGEGNSSVCTVQFNHDDPALVFSESVDYVNVVDLSCNLQNGVGNKQCLSMFGKVAGAEFVKMDDEGGEGLVIGVSDEAIGGVLMYERESLTKCLDYDAL</sequence>
<dbReference type="SMART" id="SM00320">
    <property type="entry name" value="WD40"/>
    <property type="match status" value="3"/>
</dbReference>
<dbReference type="InterPro" id="IPR019775">
    <property type="entry name" value="WD40_repeat_CS"/>
</dbReference>
<evidence type="ECO:0000256" key="3">
    <source>
        <dbReference type="PROSITE-ProRule" id="PRU00221"/>
    </source>
</evidence>
<dbReference type="InterPro" id="IPR015943">
    <property type="entry name" value="WD40/YVTN_repeat-like_dom_sf"/>
</dbReference>
<evidence type="ECO:0000256" key="1">
    <source>
        <dbReference type="ARBA" id="ARBA00022574"/>
    </source>
</evidence>
<accession>A0A061BDI4</accession>
<keyword evidence="1 3" id="KW-0853">WD repeat</keyword>
<organism evidence="4">
    <name type="scientific">Cyberlindnera fabianii</name>
    <name type="common">Yeast</name>
    <name type="synonym">Hansenula fabianii</name>
    <dbReference type="NCBI Taxonomy" id="36022"/>
    <lineage>
        <taxon>Eukaryota</taxon>
        <taxon>Fungi</taxon>
        <taxon>Dikarya</taxon>
        <taxon>Ascomycota</taxon>
        <taxon>Saccharomycotina</taxon>
        <taxon>Saccharomycetes</taxon>
        <taxon>Phaffomycetales</taxon>
        <taxon>Phaffomycetaceae</taxon>
        <taxon>Cyberlindnera</taxon>
    </lineage>
</organism>
<name>A0A061BDI4_CYBFA</name>
<evidence type="ECO:0000313" key="4">
    <source>
        <dbReference type="EMBL" id="CDR47438.1"/>
    </source>
</evidence>
<keyword evidence="2" id="KW-0677">Repeat</keyword>
<gene>
    <name evidence="4" type="ORF">CYFA0S_32e00320g</name>
</gene>
<dbReference type="SUPFAM" id="SSF50978">
    <property type="entry name" value="WD40 repeat-like"/>
    <property type="match status" value="1"/>
</dbReference>
<protein>
    <submittedName>
        <fullName evidence="4">CYFA0S32e00320g1_1</fullName>
    </submittedName>
</protein>
<dbReference type="Gene3D" id="2.130.10.10">
    <property type="entry name" value="YVTN repeat-like/Quinoprotein amine dehydrogenase"/>
    <property type="match status" value="1"/>
</dbReference>
<dbReference type="InterPro" id="IPR036322">
    <property type="entry name" value="WD40_repeat_dom_sf"/>
</dbReference>